<proteinExistence type="predicted"/>
<organism evidence="1 2">
    <name type="scientific">Melastoma candidum</name>
    <dbReference type="NCBI Taxonomy" id="119954"/>
    <lineage>
        <taxon>Eukaryota</taxon>
        <taxon>Viridiplantae</taxon>
        <taxon>Streptophyta</taxon>
        <taxon>Embryophyta</taxon>
        <taxon>Tracheophyta</taxon>
        <taxon>Spermatophyta</taxon>
        <taxon>Magnoliopsida</taxon>
        <taxon>eudicotyledons</taxon>
        <taxon>Gunneridae</taxon>
        <taxon>Pentapetalae</taxon>
        <taxon>rosids</taxon>
        <taxon>malvids</taxon>
        <taxon>Myrtales</taxon>
        <taxon>Melastomataceae</taxon>
        <taxon>Melastomatoideae</taxon>
        <taxon>Melastomateae</taxon>
        <taxon>Melastoma</taxon>
    </lineage>
</organism>
<keyword evidence="2" id="KW-1185">Reference proteome</keyword>
<protein>
    <submittedName>
        <fullName evidence="1">Uncharacterized protein</fullName>
    </submittedName>
</protein>
<sequence length="364" mass="40275">MGIVKTDDSRREEIEEFRTMLLACAAVHRRKDYDPPRARRPLLYGDSPDPLSSPVCVTSGISYLGRAVVNRLLLRGYSVRVMVDNQEDLEKLREMETAGEMGGALNNFRAVVAKLSDVGSLAAAFDGCRGVFHTASFADPSGLSGYSKSMAEIEVKTTESVMEACARTPSVRNSVLTSSLLACIWRDHTRNHSSPIINHESWSDEPYCLRNKLWYALGKLRAERAAWRIAKERGLRLTAICPGLITGPEFCNRNPTATIAYLKGAKEMYALGLLATVDAMKLADAHVSVFEEMGESEASGRYICYDHVVDEEKADKLARQSGMPIDRIRGEAVTAGIRPQLKLSNRKLSYLLMRNSSGSCRDES</sequence>
<gene>
    <name evidence="1" type="ORF">MLD38_001360</name>
</gene>
<reference evidence="2" key="1">
    <citation type="journal article" date="2023" name="Front. Plant Sci.">
        <title>Chromosomal-level genome assembly of Melastoma candidum provides insights into trichome evolution.</title>
        <authorList>
            <person name="Zhong Y."/>
            <person name="Wu W."/>
            <person name="Sun C."/>
            <person name="Zou P."/>
            <person name="Liu Y."/>
            <person name="Dai S."/>
            <person name="Zhou R."/>
        </authorList>
    </citation>
    <scope>NUCLEOTIDE SEQUENCE [LARGE SCALE GENOMIC DNA]</scope>
</reference>
<evidence type="ECO:0000313" key="2">
    <source>
        <dbReference type="Proteomes" id="UP001057402"/>
    </source>
</evidence>
<name>A0ACB9SD21_9MYRT</name>
<dbReference type="EMBL" id="CM042880">
    <property type="protein sequence ID" value="KAI4389098.1"/>
    <property type="molecule type" value="Genomic_DNA"/>
</dbReference>
<comment type="caution">
    <text evidence="1">The sequence shown here is derived from an EMBL/GenBank/DDBJ whole genome shotgun (WGS) entry which is preliminary data.</text>
</comment>
<evidence type="ECO:0000313" key="1">
    <source>
        <dbReference type="EMBL" id="KAI4389098.1"/>
    </source>
</evidence>
<accession>A0ACB9SD21</accession>
<dbReference type="Proteomes" id="UP001057402">
    <property type="component" value="Chromosome 1"/>
</dbReference>